<dbReference type="PANTHER" id="PTHR12210">
    <property type="entry name" value="DULLARD PROTEIN PHOSPHATASE"/>
    <property type="match status" value="1"/>
</dbReference>
<dbReference type="SMART" id="SM00577">
    <property type="entry name" value="CPDc"/>
    <property type="match status" value="1"/>
</dbReference>
<keyword evidence="4" id="KW-1185">Reference proteome</keyword>
<organism evidence="3 4">
    <name type="scientific">Lineolata rhizophorae</name>
    <dbReference type="NCBI Taxonomy" id="578093"/>
    <lineage>
        <taxon>Eukaryota</taxon>
        <taxon>Fungi</taxon>
        <taxon>Dikarya</taxon>
        <taxon>Ascomycota</taxon>
        <taxon>Pezizomycotina</taxon>
        <taxon>Dothideomycetes</taxon>
        <taxon>Dothideomycetes incertae sedis</taxon>
        <taxon>Lineolatales</taxon>
        <taxon>Lineolataceae</taxon>
        <taxon>Lineolata</taxon>
    </lineage>
</organism>
<dbReference type="Pfam" id="PF03031">
    <property type="entry name" value="NIF"/>
    <property type="match status" value="1"/>
</dbReference>
<dbReference type="InterPro" id="IPR036412">
    <property type="entry name" value="HAD-like_sf"/>
</dbReference>
<dbReference type="InterPro" id="IPR050365">
    <property type="entry name" value="TIM50"/>
</dbReference>
<protein>
    <recommendedName>
        <fullName evidence="1">Mitochondrial import inner membrane translocase subunit TIM50</fullName>
    </recommendedName>
</protein>
<evidence type="ECO:0000313" key="4">
    <source>
        <dbReference type="Proteomes" id="UP000799766"/>
    </source>
</evidence>
<gene>
    <name evidence="3" type="ORF">BDY21DRAFT_291270</name>
</gene>
<name>A0A6A6NSD7_9PEZI</name>
<keyword evidence="1" id="KW-0811">Translocation</keyword>
<proteinExistence type="inferred from homology"/>
<dbReference type="Proteomes" id="UP000799766">
    <property type="component" value="Unassembled WGS sequence"/>
</dbReference>
<comment type="subunit">
    <text evidence="1">Component of the TIM23 complex.</text>
</comment>
<sequence>MSYPQPLLLVIDLNGTLVHRPLRNQPKHIIRRPFLAQFLAHLLASFHVMIWSSARPENVHAMVGQILTPQQREQLAAVWARDTLGLSEHEYKRKVQTYKRLSQVWASEDIQRTHPDYDPRDAREGTGWSQRNTLLLDDSSIKAQAEPYNLVQISEFENKRPQKLADELAEVIGYLEEAKWYENVSAFVRAKRFRVGKGWRWDWKVGTEGYAGDGSAAN</sequence>
<dbReference type="PROSITE" id="PS50969">
    <property type="entry name" value="FCP1"/>
    <property type="match status" value="1"/>
</dbReference>
<evidence type="ECO:0000256" key="1">
    <source>
        <dbReference type="RuleBase" id="RU365079"/>
    </source>
</evidence>
<dbReference type="AlphaFoldDB" id="A0A6A6NSD7"/>
<dbReference type="GO" id="GO:0015031">
    <property type="term" value="P:protein transport"/>
    <property type="evidence" value="ECO:0007669"/>
    <property type="project" value="UniProtKB-KW"/>
</dbReference>
<comment type="similarity">
    <text evidence="1">Belongs to the TIM50 family.</text>
</comment>
<dbReference type="InterPro" id="IPR004274">
    <property type="entry name" value="FCP1_dom"/>
</dbReference>
<dbReference type="SUPFAM" id="SSF56784">
    <property type="entry name" value="HAD-like"/>
    <property type="match status" value="1"/>
</dbReference>
<accession>A0A6A6NSD7</accession>
<dbReference type="Gene3D" id="3.40.50.1000">
    <property type="entry name" value="HAD superfamily/HAD-like"/>
    <property type="match status" value="1"/>
</dbReference>
<feature type="domain" description="FCP1 homology" evidence="2">
    <location>
        <begin position="2"/>
        <end position="178"/>
    </location>
</feature>
<keyword evidence="1" id="KW-0496">Mitochondrion</keyword>
<evidence type="ECO:0000313" key="3">
    <source>
        <dbReference type="EMBL" id="KAF2454478.1"/>
    </source>
</evidence>
<dbReference type="InterPro" id="IPR023214">
    <property type="entry name" value="HAD_sf"/>
</dbReference>
<keyword evidence="1" id="KW-0809">Transit peptide</keyword>
<keyword evidence="1" id="KW-0653">Protein transport</keyword>
<dbReference type="EMBL" id="MU001691">
    <property type="protein sequence ID" value="KAF2454478.1"/>
    <property type="molecule type" value="Genomic_DNA"/>
</dbReference>
<keyword evidence="1" id="KW-0813">Transport</keyword>
<dbReference type="OrthoDB" id="1711508at2759"/>
<dbReference type="GO" id="GO:0005744">
    <property type="term" value="C:TIM23 mitochondrial import inner membrane translocase complex"/>
    <property type="evidence" value="ECO:0007669"/>
    <property type="project" value="UniProtKB-UniRule"/>
</dbReference>
<comment type="subcellular location">
    <subcellularLocation>
        <location evidence="1">Mitochondrion inner membrane</location>
        <topology evidence="1">Single-pass membrane protein</topology>
    </subcellularLocation>
</comment>
<comment type="function">
    <text evidence="1">Essential component of the TIM23 complex, a complex that mediates the translocation of transit peptide-containing proteins across the mitochondrial inner membrane.</text>
</comment>
<reference evidence="3" key="1">
    <citation type="journal article" date="2020" name="Stud. Mycol.">
        <title>101 Dothideomycetes genomes: a test case for predicting lifestyles and emergence of pathogens.</title>
        <authorList>
            <person name="Haridas S."/>
            <person name="Albert R."/>
            <person name="Binder M."/>
            <person name="Bloem J."/>
            <person name="Labutti K."/>
            <person name="Salamov A."/>
            <person name="Andreopoulos B."/>
            <person name="Baker S."/>
            <person name="Barry K."/>
            <person name="Bills G."/>
            <person name="Bluhm B."/>
            <person name="Cannon C."/>
            <person name="Castanera R."/>
            <person name="Culley D."/>
            <person name="Daum C."/>
            <person name="Ezra D."/>
            <person name="Gonzalez J."/>
            <person name="Henrissat B."/>
            <person name="Kuo A."/>
            <person name="Liang C."/>
            <person name="Lipzen A."/>
            <person name="Lutzoni F."/>
            <person name="Magnuson J."/>
            <person name="Mondo S."/>
            <person name="Nolan M."/>
            <person name="Ohm R."/>
            <person name="Pangilinan J."/>
            <person name="Park H.-J."/>
            <person name="Ramirez L."/>
            <person name="Alfaro M."/>
            <person name="Sun H."/>
            <person name="Tritt A."/>
            <person name="Yoshinaga Y."/>
            <person name="Zwiers L.-H."/>
            <person name="Turgeon B."/>
            <person name="Goodwin S."/>
            <person name="Spatafora J."/>
            <person name="Crous P."/>
            <person name="Grigoriev I."/>
        </authorList>
    </citation>
    <scope>NUCLEOTIDE SEQUENCE</scope>
    <source>
        <strain evidence="3">ATCC 16933</strain>
    </source>
</reference>
<evidence type="ECO:0000259" key="2">
    <source>
        <dbReference type="PROSITE" id="PS50969"/>
    </source>
</evidence>